<evidence type="ECO:0000256" key="1">
    <source>
        <dbReference type="ARBA" id="ARBA00000900"/>
    </source>
</evidence>
<dbReference type="Pfam" id="PF13639">
    <property type="entry name" value="zf-RING_2"/>
    <property type="match status" value="1"/>
</dbReference>
<dbReference type="Proteomes" id="UP001472677">
    <property type="component" value="Unassembled WGS sequence"/>
</dbReference>
<evidence type="ECO:0000256" key="7">
    <source>
        <dbReference type="ARBA" id="ARBA00022723"/>
    </source>
</evidence>
<keyword evidence="11 16" id="KW-1133">Transmembrane helix</keyword>
<name>A0ABR2CD27_9ROSI</name>
<feature type="transmembrane region" description="Helical" evidence="16">
    <location>
        <begin position="47"/>
        <end position="67"/>
    </location>
</feature>
<evidence type="ECO:0000256" key="4">
    <source>
        <dbReference type="ARBA" id="ARBA00012483"/>
    </source>
</evidence>
<comment type="pathway">
    <text evidence="3">Protein modification; protein ubiquitination.</text>
</comment>
<dbReference type="PROSITE" id="PS50089">
    <property type="entry name" value="ZF_RING_2"/>
    <property type="match status" value="1"/>
</dbReference>
<dbReference type="InterPro" id="IPR013083">
    <property type="entry name" value="Znf_RING/FYVE/PHD"/>
</dbReference>
<evidence type="ECO:0000313" key="19">
    <source>
        <dbReference type="EMBL" id="KAK8517399.1"/>
    </source>
</evidence>
<keyword evidence="10" id="KW-0862">Zinc</keyword>
<feature type="compositionally biased region" description="Low complexity" evidence="15">
    <location>
        <begin position="180"/>
        <end position="199"/>
    </location>
</feature>
<dbReference type="PANTHER" id="PTHR46913:SF1">
    <property type="entry name" value="RING-H2 FINGER PROTEIN ATL16"/>
    <property type="match status" value="1"/>
</dbReference>
<evidence type="ECO:0000256" key="15">
    <source>
        <dbReference type="SAM" id="MobiDB-lite"/>
    </source>
</evidence>
<keyword evidence="9" id="KW-0833">Ubl conjugation pathway</keyword>
<dbReference type="PANTHER" id="PTHR46913">
    <property type="entry name" value="RING-H2 FINGER PROTEIN ATL16"/>
    <property type="match status" value="1"/>
</dbReference>
<comment type="subcellular location">
    <subcellularLocation>
        <location evidence="2">Membrane</location>
        <topology evidence="2">Single-pass membrane protein</topology>
    </subcellularLocation>
</comment>
<evidence type="ECO:0000256" key="13">
    <source>
        <dbReference type="ARBA" id="ARBA00024209"/>
    </source>
</evidence>
<proteinExistence type="inferred from homology"/>
<protein>
    <recommendedName>
        <fullName evidence="4">RING-type E3 ubiquitin transferase</fullName>
        <ecNumber evidence="4">2.3.2.27</ecNumber>
    </recommendedName>
</protein>
<feature type="domain" description="RING-type" evidence="18">
    <location>
        <begin position="123"/>
        <end position="165"/>
    </location>
</feature>
<dbReference type="SUPFAM" id="SSF57850">
    <property type="entry name" value="RING/U-box"/>
    <property type="match status" value="1"/>
</dbReference>
<comment type="similarity">
    <text evidence="13">Belongs to the RING-type zinc finger family. ATL subfamily.</text>
</comment>
<dbReference type="InterPro" id="IPR001841">
    <property type="entry name" value="Znf_RING"/>
</dbReference>
<evidence type="ECO:0000256" key="16">
    <source>
        <dbReference type="SAM" id="Phobius"/>
    </source>
</evidence>
<keyword evidence="5" id="KW-0808">Transferase</keyword>
<dbReference type="CDD" id="cd16461">
    <property type="entry name" value="RING-H2_EL5-like"/>
    <property type="match status" value="1"/>
</dbReference>
<feature type="chain" id="PRO_5045948526" description="RING-type E3 ubiquitin transferase" evidence="17">
    <location>
        <begin position="24"/>
        <end position="274"/>
    </location>
</feature>
<feature type="signal peptide" evidence="17">
    <location>
        <begin position="1"/>
        <end position="23"/>
    </location>
</feature>
<evidence type="ECO:0000313" key="20">
    <source>
        <dbReference type="Proteomes" id="UP001472677"/>
    </source>
</evidence>
<evidence type="ECO:0000256" key="14">
    <source>
        <dbReference type="PROSITE-ProRule" id="PRU00175"/>
    </source>
</evidence>
<keyword evidence="17" id="KW-0732">Signal</keyword>
<comment type="catalytic activity">
    <reaction evidence="1">
        <text>S-ubiquitinyl-[E2 ubiquitin-conjugating enzyme]-L-cysteine + [acceptor protein]-L-lysine = [E2 ubiquitin-conjugating enzyme]-L-cysteine + N(6)-ubiquitinyl-[acceptor protein]-L-lysine.</text>
        <dbReference type="EC" id="2.3.2.27"/>
    </reaction>
</comment>
<keyword evidence="8 14" id="KW-0863">Zinc-finger</keyword>
<evidence type="ECO:0000256" key="11">
    <source>
        <dbReference type="ARBA" id="ARBA00022989"/>
    </source>
</evidence>
<evidence type="ECO:0000256" key="12">
    <source>
        <dbReference type="ARBA" id="ARBA00023136"/>
    </source>
</evidence>
<evidence type="ECO:0000256" key="2">
    <source>
        <dbReference type="ARBA" id="ARBA00004167"/>
    </source>
</evidence>
<dbReference type="SMART" id="SM00184">
    <property type="entry name" value="RING"/>
    <property type="match status" value="1"/>
</dbReference>
<evidence type="ECO:0000259" key="18">
    <source>
        <dbReference type="PROSITE" id="PS50089"/>
    </source>
</evidence>
<evidence type="ECO:0000256" key="3">
    <source>
        <dbReference type="ARBA" id="ARBA00004906"/>
    </source>
</evidence>
<dbReference type="InterPro" id="IPR044600">
    <property type="entry name" value="ATL1/ATL16-like"/>
</dbReference>
<dbReference type="Gene3D" id="3.30.40.10">
    <property type="entry name" value="Zinc/RING finger domain, C3HC4 (zinc finger)"/>
    <property type="match status" value="1"/>
</dbReference>
<dbReference type="EMBL" id="JBBPBM010000055">
    <property type="protein sequence ID" value="KAK8517399.1"/>
    <property type="molecule type" value="Genomic_DNA"/>
</dbReference>
<evidence type="ECO:0000256" key="5">
    <source>
        <dbReference type="ARBA" id="ARBA00022679"/>
    </source>
</evidence>
<evidence type="ECO:0000256" key="10">
    <source>
        <dbReference type="ARBA" id="ARBA00022833"/>
    </source>
</evidence>
<sequence>MSLMFNLSSWISLHIVTVISVTAQPTPKAPPRADSYGLYDHFDPSMFIVVIVLVGAFFLVGFLSVYIRHCNEAHAMATASAAAASSAEGFRSKGLDPAVTESFPVCVYSCVKGLKLGKAALECAVCLGEFGDDETLRLIPKCSHVFHVDCIDGWLAYHMTCPVCRAKLIPDSGGEGNPVESSSNITELNSNNINNESSLPSTQRAEEQNELVIQINEESETRPKITGKFPRSNSTGHSVVQPGERFMLKLPEEIGKQIAKSGRLERTMSYDVVL</sequence>
<evidence type="ECO:0000256" key="17">
    <source>
        <dbReference type="SAM" id="SignalP"/>
    </source>
</evidence>
<feature type="region of interest" description="Disordered" evidence="15">
    <location>
        <begin position="172"/>
        <end position="206"/>
    </location>
</feature>
<evidence type="ECO:0000256" key="6">
    <source>
        <dbReference type="ARBA" id="ARBA00022692"/>
    </source>
</evidence>
<keyword evidence="6 16" id="KW-0812">Transmembrane</keyword>
<comment type="caution">
    <text evidence="19">The sequence shown here is derived from an EMBL/GenBank/DDBJ whole genome shotgun (WGS) entry which is preliminary data.</text>
</comment>
<evidence type="ECO:0000256" key="8">
    <source>
        <dbReference type="ARBA" id="ARBA00022771"/>
    </source>
</evidence>
<keyword evidence="7" id="KW-0479">Metal-binding</keyword>
<gene>
    <name evidence="19" type="ORF">V6N12_016251</name>
</gene>
<accession>A0ABR2CD27</accession>
<keyword evidence="12 16" id="KW-0472">Membrane</keyword>
<evidence type="ECO:0000256" key="9">
    <source>
        <dbReference type="ARBA" id="ARBA00022786"/>
    </source>
</evidence>
<reference evidence="19 20" key="1">
    <citation type="journal article" date="2024" name="G3 (Bethesda)">
        <title>Genome assembly of Hibiscus sabdariffa L. provides insights into metabolisms of medicinal natural products.</title>
        <authorList>
            <person name="Kim T."/>
        </authorList>
    </citation>
    <scope>NUCLEOTIDE SEQUENCE [LARGE SCALE GENOMIC DNA]</scope>
    <source>
        <strain evidence="19">TK-2024</strain>
        <tissue evidence="19">Old leaves</tissue>
    </source>
</reference>
<organism evidence="19 20">
    <name type="scientific">Hibiscus sabdariffa</name>
    <name type="common">roselle</name>
    <dbReference type="NCBI Taxonomy" id="183260"/>
    <lineage>
        <taxon>Eukaryota</taxon>
        <taxon>Viridiplantae</taxon>
        <taxon>Streptophyta</taxon>
        <taxon>Embryophyta</taxon>
        <taxon>Tracheophyta</taxon>
        <taxon>Spermatophyta</taxon>
        <taxon>Magnoliopsida</taxon>
        <taxon>eudicotyledons</taxon>
        <taxon>Gunneridae</taxon>
        <taxon>Pentapetalae</taxon>
        <taxon>rosids</taxon>
        <taxon>malvids</taxon>
        <taxon>Malvales</taxon>
        <taxon>Malvaceae</taxon>
        <taxon>Malvoideae</taxon>
        <taxon>Hibiscus</taxon>
    </lineage>
</organism>
<keyword evidence="20" id="KW-1185">Reference proteome</keyword>
<dbReference type="EC" id="2.3.2.27" evidence="4"/>